<comment type="caution">
    <text evidence="11">The sequence shown here is derived from an EMBL/GenBank/DDBJ whole genome shotgun (WGS) entry which is preliminary data.</text>
</comment>
<dbReference type="InterPro" id="IPR046342">
    <property type="entry name" value="CBS_dom_sf"/>
</dbReference>
<organism evidence="11 12">
    <name type="scientific">Paratissierella segnis</name>
    <dbReference type="NCBI Taxonomy" id="2763679"/>
    <lineage>
        <taxon>Bacteria</taxon>
        <taxon>Bacillati</taxon>
        <taxon>Bacillota</taxon>
        <taxon>Tissierellia</taxon>
        <taxon>Tissierellales</taxon>
        <taxon>Tissierellaceae</taxon>
        <taxon>Paratissierella</taxon>
    </lineage>
</organism>
<comment type="similarity">
    <text evidence="2 9">Belongs to the SLC41A transporter family.</text>
</comment>
<evidence type="ECO:0000259" key="10">
    <source>
        <dbReference type="PROSITE" id="PS51371"/>
    </source>
</evidence>
<evidence type="ECO:0000256" key="9">
    <source>
        <dbReference type="RuleBase" id="RU362011"/>
    </source>
</evidence>
<proteinExistence type="inferred from homology"/>
<keyword evidence="7 9" id="KW-0472">Membrane</keyword>
<dbReference type="InterPro" id="IPR038076">
    <property type="entry name" value="MgtE_N_sf"/>
</dbReference>
<dbReference type="GO" id="GO:0015095">
    <property type="term" value="F:magnesium ion transmembrane transporter activity"/>
    <property type="evidence" value="ECO:0007669"/>
    <property type="project" value="UniProtKB-UniRule"/>
</dbReference>
<dbReference type="RefSeq" id="WP_262430567.1">
    <property type="nucleotide sequence ID" value="NZ_JACRTG010000030.1"/>
</dbReference>
<evidence type="ECO:0000313" key="11">
    <source>
        <dbReference type="EMBL" id="MBC8589104.1"/>
    </source>
</evidence>
<dbReference type="SMART" id="SM00924">
    <property type="entry name" value="MgtE_N"/>
    <property type="match status" value="1"/>
</dbReference>
<gene>
    <name evidence="11" type="primary">mgtE</name>
    <name evidence="11" type="ORF">H8707_12860</name>
</gene>
<comment type="function">
    <text evidence="9">Acts as a magnesium transporter.</text>
</comment>
<dbReference type="PANTHER" id="PTHR43773:SF1">
    <property type="entry name" value="MAGNESIUM TRANSPORTER MGTE"/>
    <property type="match status" value="1"/>
</dbReference>
<accession>A0A926EZE4</accession>
<dbReference type="Proteomes" id="UP000601171">
    <property type="component" value="Unassembled WGS sequence"/>
</dbReference>
<dbReference type="InterPro" id="IPR006668">
    <property type="entry name" value="Mg_transptr_MgtE_intracell_dom"/>
</dbReference>
<feature type="transmembrane region" description="Helical" evidence="9">
    <location>
        <begin position="403"/>
        <end position="426"/>
    </location>
</feature>
<dbReference type="CDD" id="cd04606">
    <property type="entry name" value="CBS_pair_Mg_transporter"/>
    <property type="match status" value="1"/>
</dbReference>
<dbReference type="Pfam" id="PF01769">
    <property type="entry name" value="MgtE"/>
    <property type="match status" value="1"/>
</dbReference>
<dbReference type="GO" id="GO:0046872">
    <property type="term" value="F:metal ion binding"/>
    <property type="evidence" value="ECO:0007669"/>
    <property type="project" value="UniProtKB-KW"/>
</dbReference>
<dbReference type="Gene3D" id="3.10.580.10">
    <property type="entry name" value="CBS-domain"/>
    <property type="match status" value="1"/>
</dbReference>
<keyword evidence="9" id="KW-1003">Cell membrane</keyword>
<feature type="transmembrane region" description="Helical" evidence="9">
    <location>
        <begin position="263"/>
        <end position="294"/>
    </location>
</feature>
<sequence length="429" mass="48043">MEKITIETLQNMHPHDLSELFLKWDADERHYWMSLLSTQQLSEMFSYLEPEIAVEFIRELDHTLQAQLIDLMEPDDARDLLFKMDDQEKQEILKELESQDKISQLLSYDEDESGAHMTTDFISLTPEMDVKTATKQVITQANDVETISRLFVVDHAGHFLGTVTLKRLIKTKSPQLIQAIMEDYPHVLDTEPIEETIHKMRDYSAFEMPVCNQSKLLLGMIMMDDALDTYHKEATEDYEKLSALPEAEQEEHFSRAAFRRLPWLLILLVLSIPIAYITTLFEEVLVAVAVLAFFQPLILDAAGDVATQTLAVTLRILTKNPKDALKNGGKEILTGFLTGFIMGVSAFVIAYFLAKQMNSAQPLALAIVVGLSLWVTVIIAPVLGVLIPVSIDKLGFDPAVASGPFITTLADLISLLVFFGLATALLGGL</sequence>
<evidence type="ECO:0000313" key="12">
    <source>
        <dbReference type="Proteomes" id="UP000601171"/>
    </source>
</evidence>
<dbReference type="InterPro" id="IPR006669">
    <property type="entry name" value="MgtE_transporter"/>
</dbReference>
<dbReference type="PANTHER" id="PTHR43773">
    <property type="entry name" value="MAGNESIUM TRANSPORTER MGTE"/>
    <property type="match status" value="1"/>
</dbReference>
<keyword evidence="9" id="KW-0479">Metal-binding</keyword>
<evidence type="ECO:0000256" key="4">
    <source>
        <dbReference type="ARBA" id="ARBA00022692"/>
    </source>
</evidence>
<feature type="transmembrane region" description="Helical" evidence="9">
    <location>
        <begin position="332"/>
        <end position="353"/>
    </location>
</feature>
<comment type="subunit">
    <text evidence="9">Homodimer.</text>
</comment>
<evidence type="ECO:0000256" key="2">
    <source>
        <dbReference type="ARBA" id="ARBA00009749"/>
    </source>
</evidence>
<evidence type="ECO:0000256" key="8">
    <source>
        <dbReference type="PROSITE-ProRule" id="PRU00703"/>
    </source>
</evidence>
<name>A0A926EZE4_9FIRM</name>
<comment type="caution">
    <text evidence="9">Lacks conserved residue(s) required for the propagation of feature annotation.</text>
</comment>
<dbReference type="NCBIfam" id="TIGR00400">
    <property type="entry name" value="mgtE"/>
    <property type="match status" value="1"/>
</dbReference>
<protein>
    <recommendedName>
        <fullName evidence="9">Magnesium transporter MgtE</fullName>
    </recommendedName>
</protein>
<evidence type="ECO:0000256" key="5">
    <source>
        <dbReference type="ARBA" id="ARBA00022842"/>
    </source>
</evidence>
<dbReference type="InterPro" id="IPR000644">
    <property type="entry name" value="CBS_dom"/>
</dbReference>
<dbReference type="InterPro" id="IPR006667">
    <property type="entry name" value="SLC41_membr_dom"/>
</dbReference>
<keyword evidence="3 9" id="KW-0813">Transport</keyword>
<reference evidence="11" key="1">
    <citation type="submission" date="2020-08" db="EMBL/GenBank/DDBJ databases">
        <title>Genome public.</title>
        <authorList>
            <person name="Liu C."/>
            <person name="Sun Q."/>
        </authorList>
    </citation>
    <scope>NUCLEOTIDE SEQUENCE</scope>
    <source>
        <strain evidence="11">BX21</strain>
    </source>
</reference>
<dbReference type="PROSITE" id="PS51371">
    <property type="entry name" value="CBS"/>
    <property type="match status" value="1"/>
</dbReference>
<dbReference type="Pfam" id="PF03448">
    <property type="entry name" value="MgtE_N"/>
    <property type="match status" value="1"/>
</dbReference>
<evidence type="ECO:0000256" key="6">
    <source>
        <dbReference type="ARBA" id="ARBA00022989"/>
    </source>
</evidence>
<dbReference type="SUPFAM" id="SSF158791">
    <property type="entry name" value="MgtE N-terminal domain-like"/>
    <property type="match status" value="1"/>
</dbReference>
<dbReference type="Gene3D" id="1.10.357.20">
    <property type="entry name" value="SLC41 divalent cation transporters, integral membrane domain"/>
    <property type="match status" value="1"/>
</dbReference>
<dbReference type="Pfam" id="PF00571">
    <property type="entry name" value="CBS"/>
    <property type="match status" value="2"/>
</dbReference>
<evidence type="ECO:0000256" key="3">
    <source>
        <dbReference type="ARBA" id="ARBA00022448"/>
    </source>
</evidence>
<keyword evidence="8" id="KW-0129">CBS domain</keyword>
<dbReference type="InterPro" id="IPR036739">
    <property type="entry name" value="SLC41_membr_dom_sf"/>
</dbReference>
<comment type="subcellular location">
    <subcellularLocation>
        <location evidence="9">Cell membrane</location>
        <topology evidence="9">Multi-pass membrane protein</topology>
    </subcellularLocation>
    <subcellularLocation>
        <location evidence="1">Membrane</location>
        <topology evidence="1">Multi-pass membrane protein</topology>
    </subcellularLocation>
</comment>
<dbReference type="Gene3D" id="1.25.60.10">
    <property type="entry name" value="MgtE N-terminal domain-like"/>
    <property type="match status" value="1"/>
</dbReference>
<keyword evidence="12" id="KW-1185">Reference proteome</keyword>
<keyword evidence="5 9" id="KW-0460">Magnesium</keyword>
<dbReference type="SUPFAM" id="SSF54631">
    <property type="entry name" value="CBS-domain pair"/>
    <property type="match status" value="1"/>
</dbReference>
<dbReference type="EMBL" id="JACRTG010000030">
    <property type="protein sequence ID" value="MBC8589104.1"/>
    <property type="molecule type" value="Genomic_DNA"/>
</dbReference>
<dbReference type="SUPFAM" id="SSF161093">
    <property type="entry name" value="MgtE membrane domain-like"/>
    <property type="match status" value="1"/>
</dbReference>
<evidence type="ECO:0000256" key="7">
    <source>
        <dbReference type="ARBA" id="ARBA00023136"/>
    </source>
</evidence>
<dbReference type="AlphaFoldDB" id="A0A926EZE4"/>
<evidence type="ECO:0000256" key="1">
    <source>
        <dbReference type="ARBA" id="ARBA00004141"/>
    </source>
</evidence>
<feature type="transmembrane region" description="Helical" evidence="9">
    <location>
        <begin position="365"/>
        <end position="391"/>
    </location>
</feature>
<dbReference type="GO" id="GO:0005886">
    <property type="term" value="C:plasma membrane"/>
    <property type="evidence" value="ECO:0007669"/>
    <property type="project" value="UniProtKB-SubCell"/>
</dbReference>
<keyword evidence="6 9" id="KW-1133">Transmembrane helix</keyword>
<feature type="domain" description="CBS" evidence="10">
    <location>
        <begin position="117"/>
        <end position="180"/>
    </location>
</feature>
<keyword evidence="4 9" id="KW-0812">Transmembrane</keyword>